<dbReference type="AlphaFoldDB" id="A0A556B0K4"/>
<dbReference type="RefSeq" id="WP_143946581.1">
    <property type="nucleotide sequence ID" value="NZ_BAABMB010000001.1"/>
</dbReference>
<dbReference type="OrthoDB" id="9779968at2"/>
<accession>A0A556B0K4</accession>
<gene>
    <name evidence="1" type="ORF">FOZ76_02705</name>
</gene>
<dbReference type="PANTHER" id="PTHR43737:SF1">
    <property type="entry name" value="DUF1501 DOMAIN-CONTAINING PROTEIN"/>
    <property type="match status" value="1"/>
</dbReference>
<dbReference type="Proteomes" id="UP000318405">
    <property type="component" value="Unassembled WGS sequence"/>
</dbReference>
<dbReference type="EMBL" id="VLTJ01000004">
    <property type="protein sequence ID" value="TSH98674.1"/>
    <property type="molecule type" value="Genomic_DNA"/>
</dbReference>
<protein>
    <submittedName>
        <fullName evidence="1">DUF1501 domain-containing protein</fullName>
    </submittedName>
</protein>
<name>A0A556B0K4_9BURK</name>
<sequence>MNRRDTLKALAALPLLHGTRLYAAPEAGSRLLLVFMRGGYDAASLLVPTNNAFYAESRPNIGIGSPGSGEGAARPLDADWGLHPALADSLLPLYERKQIAFIPFAGTEDLSRSHFETQNSIELGQSLEGSRDYRSGFLNRLATVLGGERAQAGAFTRQLPLVLRGKLEVPNIALTSPRQAAADERQRSLIEGMYAGTPLAGAVGESYLLRADARAALEKEMQEADAGAISAAGLEGETRRIATLMRDRFHLGFVDVGGWDTHVNQGNAQGVLANRLGTLGRALAGFAEGMGPRWKDTVVVVISEFGRTFCENGNKGTDHGHGTVYWVLGGGIDGGRIAGEQVRVAHETLHQDRDYPLLNEYRSVLGGLFGRMYGLDAKRLGTVFGDAPPQELRLV</sequence>
<evidence type="ECO:0000313" key="2">
    <source>
        <dbReference type="Proteomes" id="UP000318405"/>
    </source>
</evidence>
<organism evidence="1 2">
    <name type="scientific">Verticiella sediminum</name>
    <dbReference type="NCBI Taxonomy" id="1247510"/>
    <lineage>
        <taxon>Bacteria</taxon>
        <taxon>Pseudomonadati</taxon>
        <taxon>Pseudomonadota</taxon>
        <taxon>Betaproteobacteria</taxon>
        <taxon>Burkholderiales</taxon>
        <taxon>Alcaligenaceae</taxon>
        <taxon>Verticiella</taxon>
    </lineage>
</organism>
<keyword evidence="2" id="KW-1185">Reference proteome</keyword>
<evidence type="ECO:0000313" key="1">
    <source>
        <dbReference type="EMBL" id="TSH98674.1"/>
    </source>
</evidence>
<dbReference type="PANTHER" id="PTHR43737">
    <property type="entry name" value="BLL7424 PROTEIN"/>
    <property type="match status" value="1"/>
</dbReference>
<reference evidence="1 2" key="1">
    <citation type="submission" date="2019-07" db="EMBL/GenBank/DDBJ databases">
        <title>Qingshengfaniella alkalisoli gen. nov., sp. nov., isolated from saline soil.</title>
        <authorList>
            <person name="Xu L."/>
            <person name="Huang X.-X."/>
            <person name="Sun J.-Q."/>
        </authorList>
    </citation>
    <scope>NUCLEOTIDE SEQUENCE [LARGE SCALE GENOMIC DNA]</scope>
    <source>
        <strain evidence="1 2">DSM 27279</strain>
    </source>
</reference>
<comment type="caution">
    <text evidence="1">The sequence shown here is derived from an EMBL/GenBank/DDBJ whole genome shotgun (WGS) entry which is preliminary data.</text>
</comment>
<dbReference type="InterPro" id="IPR010869">
    <property type="entry name" value="DUF1501"/>
</dbReference>
<dbReference type="Pfam" id="PF07394">
    <property type="entry name" value="DUF1501"/>
    <property type="match status" value="1"/>
</dbReference>
<proteinExistence type="predicted"/>